<organism evidence="5 6">
    <name type="scientific">Candidatus Nitrohelix vancouverensis</name>
    <dbReference type="NCBI Taxonomy" id="2705534"/>
    <lineage>
        <taxon>Bacteria</taxon>
        <taxon>Pseudomonadati</taxon>
        <taxon>Nitrospinota/Tectimicrobiota group</taxon>
        <taxon>Nitrospinota</taxon>
        <taxon>Nitrospinia</taxon>
        <taxon>Nitrospinales</taxon>
        <taxon>Nitrospinaceae</taxon>
        <taxon>Candidatus Nitrohelix</taxon>
    </lineage>
</organism>
<proteinExistence type="inferred from homology"/>
<protein>
    <submittedName>
        <fullName evidence="5">DegT/DnrJ/EryC1/StrS family aminotransferase</fullName>
    </submittedName>
</protein>
<dbReference type="KEGG" id="nva:G3M78_01965"/>
<evidence type="ECO:0000256" key="2">
    <source>
        <dbReference type="PIRSR" id="PIRSR000390-1"/>
    </source>
</evidence>
<accession>A0A7T0G2D8</accession>
<dbReference type="PANTHER" id="PTHR30244:SF34">
    <property type="entry name" value="DTDP-4-AMINO-4,6-DIDEOXYGALACTOSE TRANSAMINASE"/>
    <property type="match status" value="1"/>
</dbReference>
<dbReference type="InterPro" id="IPR015421">
    <property type="entry name" value="PyrdxlP-dep_Trfase_major"/>
</dbReference>
<dbReference type="Gene3D" id="3.90.1150.10">
    <property type="entry name" value="Aspartate Aminotransferase, domain 1"/>
    <property type="match status" value="1"/>
</dbReference>
<gene>
    <name evidence="5" type="ORF">G3M78_01965</name>
</gene>
<keyword evidence="3 4" id="KW-0663">Pyridoxal phosphate</keyword>
<dbReference type="InterPro" id="IPR015424">
    <property type="entry name" value="PyrdxlP-dep_Trfase"/>
</dbReference>
<dbReference type="Proteomes" id="UP000594464">
    <property type="component" value="Chromosome"/>
</dbReference>
<dbReference type="GO" id="GO:0000271">
    <property type="term" value="P:polysaccharide biosynthetic process"/>
    <property type="evidence" value="ECO:0007669"/>
    <property type="project" value="TreeGrafter"/>
</dbReference>
<dbReference type="InterPro" id="IPR015422">
    <property type="entry name" value="PyrdxlP-dep_Trfase_small"/>
</dbReference>
<keyword evidence="5" id="KW-0032">Aminotransferase</keyword>
<dbReference type="CDD" id="cd00616">
    <property type="entry name" value="AHBA_syn"/>
    <property type="match status" value="1"/>
</dbReference>
<dbReference type="EMBL" id="CP048620">
    <property type="protein sequence ID" value="QPJ64230.1"/>
    <property type="molecule type" value="Genomic_DNA"/>
</dbReference>
<dbReference type="PANTHER" id="PTHR30244">
    <property type="entry name" value="TRANSAMINASE"/>
    <property type="match status" value="1"/>
</dbReference>
<dbReference type="GO" id="GO:0008483">
    <property type="term" value="F:transaminase activity"/>
    <property type="evidence" value="ECO:0007669"/>
    <property type="project" value="UniProtKB-KW"/>
</dbReference>
<comment type="similarity">
    <text evidence="1 4">Belongs to the DegT/DnrJ/EryC1 family.</text>
</comment>
<dbReference type="GO" id="GO:0030170">
    <property type="term" value="F:pyridoxal phosphate binding"/>
    <property type="evidence" value="ECO:0007669"/>
    <property type="project" value="TreeGrafter"/>
</dbReference>
<evidence type="ECO:0000313" key="5">
    <source>
        <dbReference type="EMBL" id="QPJ64230.1"/>
    </source>
</evidence>
<evidence type="ECO:0000313" key="6">
    <source>
        <dbReference type="Proteomes" id="UP000594464"/>
    </source>
</evidence>
<dbReference type="Pfam" id="PF01041">
    <property type="entry name" value="DegT_DnrJ_EryC1"/>
    <property type="match status" value="1"/>
</dbReference>
<dbReference type="AlphaFoldDB" id="A0A7T0G2D8"/>
<evidence type="ECO:0000256" key="1">
    <source>
        <dbReference type="ARBA" id="ARBA00037999"/>
    </source>
</evidence>
<feature type="modified residue" description="N6-(pyridoxal phosphate)lysine" evidence="3">
    <location>
        <position position="183"/>
    </location>
</feature>
<dbReference type="Gene3D" id="3.40.640.10">
    <property type="entry name" value="Type I PLP-dependent aspartate aminotransferase-like (Major domain)"/>
    <property type="match status" value="1"/>
</dbReference>
<dbReference type="PIRSF" id="PIRSF000390">
    <property type="entry name" value="PLP_StrS"/>
    <property type="match status" value="1"/>
</dbReference>
<dbReference type="InterPro" id="IPR000653">
    <property type="entry name" value="DegT/StrS_aminotransferase"/>
</dbReference>
<evidence type="ECO:0000256" key="4">
    <source>
        <dbReference type="RuleBase" id="RU004508"/>
    </source>
</evidence>
<reference evidence="6" key="1">
    <citation type="submission" date="2020-02" db="EMBL/GenBank/DDBJ databases">
        <title>Genomic and physiological characterization of two novel Nitrospinaceae genera.</title>
        <authorList>
            <person name="Mueller A.J."/>
            <person name="Jung M.-Y."/>
            <person name="Strachan C.R."/>
            <person name="Herbold C.W."/>
            <person name="Kirkegaard R.H."/>
            <person name="Daims H."/>
        </authorList>
    </citation>
    <scope>NUCLEOTIDE SEQUENCE [LARGE SCALE GENOMIC DNA]</scope>
</reference>
<keyword evidence="5" id="KW-0808">Transferase</keyword>
<dbReference type="SUPFAM" id="SSF53383">
    <property type="entry name" value="PLP-dependent transferases"/>
    <property type="match status" value="1"/>
</dbReference>
<name>A0A7T0G2D8_9BACT</name>
<feature type="active site" description="Proton acceptor" evidence="2">
    <location>
        <position position="183"/>
    </location>
</feature>
<sequence>MSVDLPFHQSWLDDDEINEVTDTLKSGWLTTGPKALRFEEAFREQVGAGYAIALNSCTAGLHIAVKVSGLKPGDEVITTPMTFPATSNVLALEGIKPVFVDIEPGTLNIDPEKIEAKITPRTRAILPVHFAGHPCDMDAIEDIAQGRQLKIIEDAAHALGSEYKGKAVGGRGHLAAFSFYANKNITTGEGGMLTLDDESQAETLRALRLHGLSRDAWKRFGKSGFSHWELNFPGYKYNMPDINAAIGIHQLKKAPRFLQLRQAHAARYDAAFANETLIETLQTKDYALNSRHLYIITLNTDKLTVTRDEFLNHMQEAGIGVAVHYMALHLQPYYKNEFNLRDEDFPVATHYSHRVLSLPLYPKMTEADVDRVIQTTLDLIQKFRK</sequence>
<evidence type="ECO:0000256" key="3">
    <source>
        <dbReference type="PIRSR" id="PIRSR000390-2"/>
    </source>
</evidence>